<feature type="domain" description="Helicase ATP-binding" evidence="12">
    <location>
        <begin position="1354"/>
        <end position="1520"/>
    </location>
</feature>
<dbReference type="Pfam" id="PF00176">
    <property type="entry name" value="SNF2-rel_dom"/>
    <property type="match status" value="1"/>
</dbReference>
<organism evidence="14 15">
    <name type="scientific">Hermanssonia centrifuga</name>
    <dbReference type="NCBI Taxonomy" id="98765"/>
    <lineage>
        <taxon>Eukaryota</taxon>
        <taxon>Fungi</taxon>
        <taxon>Dikarya</taxon>
        <taxon>Basidiomycota</taxon>
        <taxon>Agaricomycotina</taxon>
        <taxon>Agaricomycetes</taxon>
        <taxon>Polyporales</taxon>
        <taxon>Meruliaceae</taxon>
        <taxon>Hermanssonia</taxon>
    </lineage>
</organism>
<dbReference type="CDD" id="cd18008">
    <property type="entry name" value="DEXDc_SHPRH-like"/>
    <property type="match status" value="1"/>
</dbReference>
<evidence type="ECO:0000256" key="8">
    <source>
        <dbReference type="ARBA" id="ARBA00022840"/>
    </source>
</evidence>
<feature type="compositionally biased region" description="Acidic residues" evidence="10">
    <location>
        <begin position="1210"/>
        <end position="1221"/>
    </location>
</feature>
<evidence type="ECO:0000259" key="13">
    <source>
        <dbReference type="PROSITE" id="PS51194"/>
    </source>
</evidence>
<evidence type="ECO:0000256" key="9">
    <source>
        <dbReference type="PROSITE-ProRule" id="PRU00175"/>
    </source>
</evidence>
<dbReference type="Pfam" id="PF00097">
    <property type="entry name" value="zf-C3HC4"/>
    <property type="match status" value="1"/>
</dbReference>
<dbReference type="InterPro" id="IPR049730">
    <property type="entry name" value="SNF2/RAD54-like_C"/>
</dbReference>
<reference evidence="14 15" key="1">
    <citation type="submission" date="2019-02" db="EMBL/GenBank/DDBJ databases">
        <title>Genome sequencing of the rare red list fungi Phlebia centrifuga.</title>
        <authorList>
            <person name="Buettner E."/>
            <person name="Kellner H."/>
        </authorList>
    </citation>
    <scope>NUCLEOTIDE SEQUENCE [LARGE SCALE GENOMIC DNA]</scope>
    <source>
        <strain evidence="14 15">DSM 108282</strain>
    </source>
</reference>
<feature type="compositionally biased region" description="Basic and acidic residues" evidence="10">
    <location>
        <begin position="1021"/>
        <end position="1040"/>
    </location>
</feature>
<evidence type="ECO:0000256" key="6">
    <source>
        <dbReference type="ARBA" id="ARBA00022806"/>
    </source>
</evidence>
<dbReference type="Pfam" id="PF00271">
    <property type="entry name" value="Helicase_C"/>
    <property type="match status" value="1"/>
</dbReference>
<feature type="compositionally biased region" description="Basic and acidic residues" evidence="10">
    <location>
        <begin position="1195"/>
        <end position="1209"/>
    </location>
</feature>
<dbReference type="SUPFAM" id="SSF53448">
    <property type="entry name" value="Nucleotide-diphospho-sugar transferases"/>
    <property type="match status" value="1"/>
</dbReference>
<proteinExistence type="inferred from homology"/>
<dbReference type="GO" id="GO:0008270">
    <property type="term" value="F:zinc ion binding"/>
    <property type="evidence" value="ECO:0007669"/>
    <property type="project" value="UniProtKB-KW"/>
</dbReference>
<dbReference type="GO" id="GO:0004386">
    <property type="term" value="F:helicase activity"/>
    <property type="evidence" value="ECO:0007669"/>
    <property type="project" value="UniProtKB-KW"/>
</dbReference>
<keyword evidence="6" id="KW-0347">Helicase</keyword>
<dbReference type="SUPFAM" id="SSF51735">
    <property type="entry name" value="NAD(P)-binding Rossmann-fold domains"/>
    <property type="match status" value="1"/>
</dbReference>
<dbReference type="InterPro" id="IPR038718">
    <property type="entry name" value="SNF2-like_sf"/>
</dbReference>
<feature type="compositionally biased region" description="Acidic residues" evidence="10">
    <location>
        <begin position="1109"/>
        <end position="1121"/>
    </location>
</feature>
<evidence type="ECO:0000256" key="10">
    <source>
        <dbReference type="SAM" id="MobiDB-lite"/>
    </source>
</evidence>
<evidence type="ECO:0000259" key="12">
    <source>
        <dbReference type="PROSITE" id="PS51192"/>
    </source>
</evidence>
<dbReference type="SMART" id="SM00490">
    <property type="entry name" value="HELICc"/>
    <property type="match status" value="1"/>
</dbReference>
<comment type="similarity">
    <text evidence="1">Belongs to the SNF2/RAD54 helicase family.</text>
</comment>
<dbReference type="SMART" id="SM00487">
    <property type="entry name" value="DEXDc"/>
    <property type="match status" value="1"/>
</dbReference>
<dbReference type="EMBL" id="SGPJ01000017">
    <property type="protein sequence ID" value="THH01742.1"/>
    <property type="molecule type" value="Genomic_DNA"/>
</dbReference>
<dbReference type="InterPro" id="IPR036291">
    <property type="entry name" value="NAD(P)-bd_dom_sf"/>
</dbReference>
<dbReference type="GO" id="GO:0006289">
    <property type="term" value="P:nucleotide-excision repair"/>
    <property type="evidence" value="ECO:0007669"/>
    <property type="project" value="TreeGrafter"/>
</dbReference>
<keyword evidence="7" id="KW-0862">Zinc</keyword>
<dbReference type="GO" id="GO:0005634">
    <property type="term" value="C:nucleus"/>
    <property type="evidence" value="ECO:0007669"/>
    <property type="project" value="TreeGrafter"/>
</dbReference>
<dbReference type="Gene3D" id="3.40.50.300">
    <property type="entry name" value="P-loop containing nucleotide triphosphate hydrolases"/>
    <property type="match status" value="1"/>
</dbReference>
<dbReference type="SMART" id="SM00184">
    <property type="entry name" value="RING"/>
    <property type="match status" value="1"/>
</dbReference>
<feature type="compositionally biased region" description="Low complexity" evidence="10">
    <location>
        <begin position="1171"/>
        <end position="1194"/>
    </location>
</feature>
<dbReference type="GO" id="GO:0005524">
    <property type="term" value="F:ATP binding"/>
    <property type="evidence" value="ECO:0007669"/>
    <property type="project" value="UniProtKB-KW"/>
</dbReference>
<evidence type="ECO:0000313" key="14">
    <source>
        <dbReference type="EMBL" id="THH01742.1"/>
    </source>
</evidence>
<dbReference type="InterPro" id="IPR027417">
    <property type="entry name" value="P-loop_NTPase"/>
</dbReference>
<dbReference type="InterPro" id="IPR029044">
    <property type="entry name" value="Nucleotide-diphossugar_trans"/>
</dbReference>
<dbReference type="InterPro" id="IPR014001">
    <property type="entry name" value="Helicase_ATP-bd"/>
</dbReference>
<dbReference type="InterPro" id="IPR018957">
    <property type="entry name" value="Znf_C3HC4_RING-type"/>
</dbReference>
<evidence type="ECO:0000256" key="5">
    <source>
        <dbReference type="ARBA" id="ARBA00022801"/>
    </source>
</evidence>
<evidence type="ECO:0000313" key="15">
    <source>
        <dbReference type="Proteomes" id="UP000309038"/>
    </source>
</evidence>
<dbReference type="PANTHER" id="PTHR45626:SF12">
    <property type="entry name" value="DNA REPAIR PROTEIN RAD16"/>
    <property type="match status" value="1"/>
</dbReference>
<dbReference type="PROSITE" id="PS50089">
    <property type="entry name" value="ZF_RING_2"/>
    <property type="match status" value="1"/>
</dbReference>
<evidence type="ECO:0000259" key="11">
    <source>
        <dbReference type="PROSITE" id="PS50089"/>
    </source>
</evidence>
<feature type="domain" description="Helicase C-terminal" evidence="13">
    <location>
        <begin position="1770"/>
        <end position="1926"/>
    </location>
</feature>
<dbReference type="CDD" id="cd00761">
    <property type="entry name" value="Glyco_tranf_GTA_type"/>
    <property type="match status" value="1"/>
</dbReference>
<gene>
    <name evidence="14" type="ORF">EW026_g1013</name>
</gene>
<dbReference type="InterPro" id="IPR001650">
    <property type="entry name" value="Helicase_C-like"/>
</dbReference>
<name>A0A4S4KSV8_9APHY</name>
<keyword evidence="8" id="KW-0067">ATP-binding</keyword>
<feature type="region of interest" description="Disordered" evidence="10">
    <location>
        <begin position="1159"/>
        <end position="1243"/>
    </location>
</feature>
<dbReference type="Pfam" id="PF00535">
    <property type="entry name" value="Glycos_transf_2"/>
    <property type="match status" value="1"/>
</dbReference>
<keyword evidence="3" id="KW-0547">Nucleotide-binding</keyword>
<evidence type="ECO:0000256" key="1">
    <source>
        <dbReference type="ARBA" id="ARBA00007025"/>
    </source>
</evidence>
<comment type="caution">
    <text evidence="14">The sequence shown here is derived from an EMBL/GenBank/DDBJ whole genome shotgun (WGS) entry which is preliminary data.</text>
</comment>
<dbReference type="PANTHER" id="PTHR45626">
    <property type="entry name" value="TRANSCRIPTION TERMINATION FACTOR 2-RELATED"/>
    <property type="match status" value="1"/>
</dbReference>
<dbReference type="CDD" id="cd18793">
    <property type="entry name" value="SF2_C_SNF"/>
    <property type="match status" value="1"/>
</dbReference>
<dbReference type="GO" id="GO:0008094">
    <property type="term" value="F:ATP-dependent activity, acting on DNA"/>
    <property type="evidence" value="ECO:0007669"/>
    <property type="project" value="TreeGrafter"/>
</dbReference>
<sequence>MDKDHSDVLVLITGGHGFIGGHLARKLCELGYKIRIADISPRSYFPTTPVGIHTMIGDLLDPTFCRRAVSSVDIVVHFAATMGGMGTIHTENDSVIYTENHSMSANIVCASMEAGVQKLLYASSACVYPDSLQGTGDYDVSLKEEHAQTYPPSPQGLYGLEKLSSEHLLHCLTGDMRTYVARFHNVFGPHGSWMGGREKVPAALLRKVIAGQLSGQSPFPLEIWGDGSQRRSFCYIDDAIDGVVRLLQSDWHQPVNIGSDRALSIQDLAVIAVQAADSDPQEVSFQYLPSRPVGVGSRNSNNELVREKLGWSPQVSLEVGMAKTGEWIRGEIQALLAGLTDQERVITLQHLQMSSIVHLKAPKHVIFAILLPITSRTSLSDPDAKPGDCLENLKQFARSLLDTSGGDTREPDARFHVRVYLAIDESDDFLWQGSVNRAEVVLRREGIADVISSQCNFPRGHVCSLWRAIARRAWKEGCDYFVLMGDDVKLLDNGWMSAIDSTFRDFSRDNGVPHGFGCVAFTDVTFPGMPTFPVIHRTHMDVFEGQVVPDVFINQDGDPFLFQLYRRFGCSAMIPLRLTNLIGGSVDARYEKQHALDWTFSTLGEATMVIESYLGSCSFDSRKLTIDIVIPCYRVNMRYLDQFLALQPTPRCSVMFIIIVDDPLSPNITELKEKYGRRPDVRIRVNQVNSGASASRNRGLRESSAEWVHFLDDDVEPKSDLLVELEKVIRAHPDAAGFVGNAQFPLADTVYTTAIHLAGVTYFWDIATKIKRDVPWGVTANLTARRNVKDGVAYDLTFPKTGGGEDIDYCRKKRQYSIDRGGQGFVAAPAVTVTHPYWNGGRRSYWRFYMWSKGDGALVKLYPSLVYLDDAPNSAELFLISFLCTAASCAASRFVNTPQSVIVFGPCMAMAVFCSNIFHDVYRHCYREADRTLAIKSDLAGYRWALAVVESSFIRMFSEIGRVVGLLERRDFMLLGHRFDWFAVQSNTPETSDIEEGKVQKPRPPLRRSSRSGATTSKNKRPLESDNDERTKLEKAVEPPRKRRKAVFVDVPASKYSPDNAKQVNKGKAPVKRPTPEEDEIVPDPQEEELEYDEQASLDESEGSGSEFEASDEDEFVEGGQEEDHTNADIKLRAYAEALAEEGLDAEELIMDFAIQESLESSRNPRFRGQASSAAGSSSSKKPVRNAAAALRAAAAERRLQRSQNKDSDVSEEYAFDEDSDSGSSENSQTDKKGKGKAKGKTATVIVKAKAKHMSLADLKKQRQEQRRRAIERRGEEAALRKKLGRKLTQAEKNTLALRKHHPELRDVWGDVERTIPIVEPIRAEQPARLKATLLPFQQESLSWMKQQEKGIWKGGMLADEMGMGKTIQMIALLLSDNGAKPNLVIAPTVAVMQWRNEIEAHAEGMDVLVWHGHSRETDIKRLKKHDVVLTTYAVVESCFRKQQSGFKRKGMIVKEKSPVHQIMWNRIILDEAHNIKERSTNTAKAAFQLQSSFKWCLSGTPLQNRVGELYSLIRFLGGDPFSFYFCKQCDCKSLHWKFKDKRTCDDCGHSPMQHTCFWNNEILTPIQKNGMVGPGVEAFKKLRILLDRMMLRRTKIQRADDLGLPPRVVVVRRDYFSPEEKELYLSLFSDAKRQFNTFVDSGTILNNYSNIFSLLTRMRQMACHPDLVLRSKTNAGTFLSSDVGEATVCRLCNDIAEDAIQAKCRHIFDRECIKQYLNTALEQTPDCPVCHIPLTIDLEAPALDLEENTKTRQGILGRLDLDKWRSSSKIEALVEELSNLRRQDATTKSIVFSQFVNFLDLIAYRLQKAGFSICRLEGTMSPQARDATIQHFMNNVHITVFLVSLKAGGVALNLTEASRVYLMDSWWNPAVEYQAMDRIHRLGQRRPVQAIKLVIEDSIESRIVQLQEKKSAMVDATLSADDSAMGRLTPEDLGFLFRL</sequence>
<dbReference type="SUPFAM" id="SSF57850">
    <property type="entry name" value="RING/U-box"/>
    <property type="match status" value="1"/>
</dbReference>
<feature type="compositionally biased region" description="Basic residues" evidence="10">
    <location>
        <begin position="1000"/>
        <end position="1010"/>
    </location>
</feature>
<dbReference type="InterPro" id="IPR001841">
    <property type="entry name" value="Znf_RING"/>
</dbReference>
<dbReference type="InterPro" id="IPR013083">
    <property type="entry name" value="Znf_RING/FYVE/PHD"/>
</dbReference>
<evidence type="ECO:0000256" key="2">
    <source>
        <dbReference type="ARBA" id="ARBA00022723"/>
    </source>
</evidence>
<dbReference type="InterPro" id="IPR000330">
    <property type="entry name" value="SNF2_N"/>
</dbReference>
<dbReference type="InterPro" id="IPR001173">
    <property type="entry name" value="Glyco_trans_2-like"/>
</dbReference>
<feature type="compositionally biased region" description="Acidic residues" evidence="10">
    <location>
        <begin position="1077"/>
        <end position="1102"/>
    </location>
</feature>
<protein>
    <submittedName>
        <fullName evidence="14">Uncharacterized protein</fullName>
    </submittedName>
</protein>
<accession>A0A4S4KSV8</accession>
<dbReference type="Gene3D" id="3.90.25.10">
    <property type="entry name" value="UDP-galactose 4-epimerase, domain 1"/>
    <property type="match status" value="1"/>
</dbReference>
<keyword evidence="5" id="KW-0378">Hydrolase</keyword>
<dbReference type="PROSITE" id="PS51194">
    <property type="entry name" value="HELICASE_CTER"/>
    <property type="match status" value="1"/>
</dbReference>
<dbReference type="GO" id="GO:0016787">
    <property type="term" value="F:hydrolase activity"/>
    <property type="evidence" value="ECO:0007669"/>
    <property type="project" value="UniProtKB-KW"/>
</dbReference>
<dbReference type="InterPro" id="IPR050628">
    <property type="entry name" value="SNF2_RAD54_helicase_TF"/>
</dbReference>
<evidence type="ECO:0000256" key="3">
    <source>
        <dbReference type="ARBA" id="ARBA00022741"/>
    </source>
</evidence>
<evidence type="ECO:0000256" key="7">
    <source>
        <dbReference type="ARBA" id="ARBA00022833"/>
    </source>
</evidence>
<feature type="region of interest" description="Disordered" evidence="10">
    <location>
        <begin position="1258"/>
        <end position="1278"/>
    </location>
</feature>
<dbReference type="Gene3D" id="3.40.50.10810">
    <property type="entry name" value="Tandem AAA-ATPase domain"/>
    <property type="match status" value="1"/>
</dbReference>
<dbReference type="Gene3D" id="3.40.50.720">
    <property type="entry name" value="NAD(P)-binding Rossmann-like Domain"/>
    <property type="match status" value="1"/>
</dbReference>
<keyword evidence="4 9" id="KW-0863">Zinc-finger</keyword>
<dbReference type="PROSITE" id="PS51192">
    <property type="entry name" value="HELICASE_ATP_BIND_1"/>
    <property type="match status" value="1"/>
</dbReference>
<feature type="domain" description="RING-type" evidence="11">
    <location>
        <begin position="1690"/>
        <end position="1732"/>
    </location>
</feature>
<dbReference type="InterPro" id="IPR001509">
    <property type="entry name" value="Epimerase_deHydtase"/>
</dbReference>
<dbReference type="Gene3D" id="3.90.550.10">
    <property type="entry name" value="Spore Coat Polysaccharide Biosynthesis Protein SpsA, Chain A"/>
    <property type="match status" value="1"/>
</dbReference>
<keyword evidence="15" id="KW-1185">Reference proteome</keyword>
<dbReference type="Pfam" id="PF01370">
    <property type="entry name" value="Epimerase"/>
    <property type="match status" value="1"/>
</dbReference>
<feature type="region of interest" description="Disordered" evidence="10">
    <location>
        <begin position="990"/>
        <end position="1129"/>
    </location>
</feature>
<evidence type="ECO:0000256" key="4">
    <source>
        <dbReference type="ARBA" id="ARBA00022771"/>
    </source>
</evidence>
<keyword evidence="2" id="KW-0479">Metal-binding</keyword>
<dbReference type="SUPFAM" id="SSF52540">
    <property type="entry name" value="P-loop containing nucleoside triphosphate hydrolases"/>
    <property type="match status" value="2"/>
</dbReference>
<dbReference type="Gene3D" id="3.30.40.10">
    <property type="entry name" value="Zinc/RING finger domain, C3HC4 (zinc finger)"/>
    <property type="match status" value="1"/>
</dbReference>
<dbReference type="Proteomes" id="UP000309038">
    <property type="component" value="Unassembled WGS sequence"/>
</dbReference>